<dbReference type="Proteomes" id="UP000229278">
    <property type="component" value="Unassembled WGS sequence"/>
</dbReference>
<evidence type="ECO:0000313" key="16">
    <source>
        <dbReference type="Proteomes" id="UP000229278"/>
    </source>
</evidence>
<keyword evidence="15" id="KW-0808">Transferase</keyword>
<evidence type="ECO:0000256" key="14">
    <source>
        <dbReference type="SAM" id="Phobius"/>
    </source>
</evidence>
<dbReference type="GO" id="GO:0008444">
    <property type="term" value="F:CDP-diacylglycerol-glycerol-3-phosphate 3-phosphatidyltransferase activity"/>
    <property type="evidence" value="ECO:0007669"/>
    <property type="project" value="UniProtKB-EC"/>
</dbReference>
<name>A0A2G6PEM2_9GAMM</name>
<sequence length="196" mass="21637">MKAHNIPNLITFLRIVLVAPFLWLLLDESYGGALLIFVIAGLSDALDGFLAKHYGWTSELGGVLDPLADKLLLLGAIIVLGWLKVLPVWLVVLIVFRDVVIVAGAIGYHILIERFQAEPLILSKLNTFVQLGLVFMMITHHSLLGLPEGLINGLIILTALTTTWSGIAYVLQWGQRACHKISCLNSRSRLSRHQDP</sequence>
<keyword evidence="6" id="KW-0444">Lipid biosynthesis</keyword>
<evidence type="ECO:0000256" key="13">
    <source>
        <dbReference type="ARBA" id="ARBA00048586"/>
    </source>
</evidence>
<evidence type="ECO:0000256" key="5">
    <source>
        <dbReference type="ARBA" id="ARBA00014944"/>
    </source>
</evidence>
<keyword evidence="10 14" id="KW-0472">Membrane</keyword>
<accession>A0A2G6PEM2</accession>
<evidence type="ECO:0000256" key="2">
    <source>
        <dbReference type="ARBA" id="ARBA00005042"/>
    </source>
</evidence>
<dbReference type="PANTHER" id="PTHR14269">
    <property type="entry name" value="CDP-DIACYLGLYCEROL--GLYCEROL-3-PHOSPHATE 3-PHOSPHATIDYLTRANSFERASE-RELATED"/>
    <property type="match status" value="1"/>
</dbReference>
<dbReference type="GO" id="GO:0016020">
    <property type="term" value="C:membrane"/>
    <property type="evidence" value="ECO:0007669"/>
    <property type="project" value="UniProtKB-SubCell"/>
</dbReference>
<evidence type="ECO:0000256" key="1">
    <source>
        <dbReference type="ARBA" id="ARBA00004141"/>
    </source>
</evidence>
<feature type="transmembrane region" description="Helical" evidence="14">
    <location>
        <begin position="150"/>
        <end position="171"/>
    </location>
</feature>
<feature type="transmembrane region" description="Helical" evidence="14">
    <location>
        <begin position="124"/>
        <end position="144"/>
    </location>
</feature>
<dbReference type="InterPro" id="IPR004570">
    <property type="entry name" value="Phosphatidylglycerol_P_synth"/>
</dbReference>
<comment type="subcellular location">
    <subcellularLocation>
        <location evidence="1">Membrane</location>
        <topology evidence="1">Multi-pass membrane protein</topology>
    </subcellularLocation>
</comment>
<comment type="pathway">
    <text evidence="2">Phospholipid metabolism; phosphatidylglycerol biosynthesis; phosphatidylglycerol from CDP-diacylglycerol: step 1/2.</text>
</comment>
<organism evidence="15 16">
    <name type="scientific">Candidatus Contendibacter odensensis</name>
    <dbReference type="NCBI Taxonomy" id="1400860"/>
    <lineage>
        <taxon>Bacteria</taxon>
        <taxon>Pseudomonadati</taxon>
        <taxon>Pseudomonadota</taxon>
        <taxon>Gammaproteobacteria</taxon>
        <taxon>Candidatus Competibacteraceae</taxon>
        <taxon>Candidatus Contendibacter</taxon>
    </lineage>
</organism>
<evidence type="ECO:0000313" key="15">
    <source>
        <dbReference type="EMBL" id="PIE83007.1"/>
    </source>
</evidence>
<comment type="caution">
    <text evidence="15">The sequence shown here is derived from an EMBL/GenBank/DDBJ whole genome shotgun (WGS) entry which is preliminary data.</text>
</comment>
<dbReference type="InterPro" id="IPR050324">
    <property type="entry name" value="CDP-alcohol_PTase-I"/>
</dbReference>
<keyword evidence="12" id="KW-1208">Phospholipid metabolism</keyword>
<evidence type="ECO:0000256" key="10">
    <source>
        <dbReference type="ARBA" id="ARBA00023136"/>
    </source>
</evidence>
<comment type="catalytic activity">
    <reaction evidence="13">
        <text>a CDP-1,2-diacyl-sn-glycerol + sn-glycerol 3-phosphate = a 1,2-diacyl-sn-glycero-3-phospho-(1'-sn-glycero-3'-phosphate) + CMP + H(+)</text>
        <dbReference type="Rhea" id="RHEA:12593"/>
        <dbReference type="ChEBI" id="CHEBI:15378"/>
        <dbReference type="ChEBI" id="CHEBI:57597"/>
        <dbReference type="ChEBI" id="CHEBI:58332"/>
        <dbReference type="ChEBI" id="CHEBI:60110"/>
        <dbReference type="ChEBI" id="CHEBI:60377"/>
        <dbReference type="EC" id="2.7.8.5"/>
    </reaction>
</comment>
<proteinExistence type="inferred from homology"/>
<feature type="transmembrane region" description="Helical" evidence="14">
    <location>
        <begin position="32"/>
        <end position="51"/>
    </location>
</feature>
<dbReference type="AlphaFoldDB" id="A0A2G6PEM2"/>
<dbReference type="GO" id="GO:0046474">
    <property type="term" value="P:glycerophospholipid biosynthetic process"/>
    <property type="evidence" value="ECO:0007669"/>
    <property type="project" value="TreeGrafter"/>
</dbReference>
<evidence type="ECO:0000256" key="7">
    <source>
        <dbReference type="ARBA" id="ARBA00022692"/>
    </source>
</evidence>
<dbReference type="Pfam" id="PF01066">
    <property type="entry name" value="CDP-OH_P_transf"/>
    <property type="match status" value="1"/>
</dbReference>
<keyword evidence="7 14" id="KW-0812">Transmembrane</keyword>
<dbReference type="Gene3D" id="1.20.120.1760">
    <property type="match status" value="1"/>
</dbReference>
<evidence type="ECO:0000256" key="4">
    <source>
        <dbReference type="ARBA" id="ARBA00013170"/>
    </source>
</evidence>
<dbReference type="EMBL" id="PDTV01000009">
    <property type="protein sequence ID" value="PIE83007.1"/>
    <property type="molecule type" value="Genomic_DNA"/>
</dbReference>
<dbReference type="InterPro" id="IPR000462">
    <property type="entry name" value="CDP-OH_P_trans"/>
</dbReference>
<reference evidence="15 16" key="1">
    <citation type="submission" date="2017-10" db="EMBL/GenBank/DDBJ databases">
        <title>Novel microbial diversity and functional potential in the marine mammal oral microbiome.</title>
        <authorList>
            <person name="Dudek N.K."/>
            <person name="Sun C.L."/>
            <person name="Burstein D."/>
            <person name="Kantor R.S."/>
            <person name="Aliaga Goltsman D.S."/>
            <person name="Bik E.M."/>
            <person name="Thomas B.C."/>
            <person name="Banfield J.F."/>
            <person name="Relman D.A."/>
        </authorList>
    </citation>
    <scope>NUCLEOTIDE SEQUENCE [LARGE SCALE GENOMIC DNA]</scope>
    <source>
        <strain evidence="15">DOLJORAL78_50_517</strain>
    </source>
</reference>
<keyword evidence="9" id="KW-0443">Lipid metabolism</keyword>
<evidence type="ECO:0000256" key="11">
    <source>
        <dbReference type="ARBA" id="ARBA00023209"/>
    </source>
</evidence>
<comment type="similarity">
    <text evidence="3">Belongs to the CDP-alcohol phosphatidyltransferase class-I family.</text>
</comment>
<dbReference type="PANTHER" id="PTHR14269:SF11">
    <property type="entry name" value="CDP-DIACYLGLYCEROL--GLYCEROL-3-PHOSPHATE 3-PHOSPHATIDYLTRANSFERASE"/>
    <property type="match status" value="1"/>
</dbReference>
<dbReference type="PIRSF" id="PIRSF000847">
    <property type="entry name" value="Phos_ph_gly_syn"/>
    <property type="match status" value="1"/>
</dbReference>
<dbReference type="EC" id="2.7.8.5" evidence="4"/>
<gene>
    <name evidence="15" type="ORF">CSA09_04090</name>
</gene>
<keyword evidence="11" id="KW-0594">Phospholipid biosynthesis</keyword>
<evidence type="ECO:0000256" key="9">
    <source>
        <dbReference type="ARBA" id="ARBA00023098"/>
    </source>
</evidence>
<dbReference type="InterPro" id="IPR043130">
    <property type="entry name" value="CDP-OH_PTrfase_TM_dom"/>
</dbReference>
<evidence type="ECO:0000256" key="6">
    <source>
        <dbReference type="ARBA" id="ARBA00022516"/>
    </source>
</evidence>
<evidence type="ECO:0000256" key="3">
    <source>
        <dbReference type="ARBA" id="ARBA00010441"/>
    </source>
</evidence>
<evidence type="ECO:0000256" key="12">
    <source>
        <dbReference type="ARBA" id="ARBA00023264"/>
    </source>
</evidence>
<evidence type="ECO:0000256" key="8">
    <source>
        <dbReference type="ARBA" id="ARBA00022989"/>
    </source>
</evidence>
<protein>
    <recommendedName>
        <fullName evidence="5">CDP-diacylglycerol--glycerol-3-phosphate 3-phosphatidyltransferase</fullName>
        <ecNumber evidence="4">2.7.8.5</ecNumber>
    </recommendedName>
</protein>
<keyword evidence="8 14" id="KW-1133">Transmembrane helix</keyword>